<dbReference type="GO" id="GO:0016020">
    <property type="term" value="C:membrane"/>
    <property type="evidence" value="ECO:0007669"/>
    <property type="project" value="UniProtKB-SubCell"/>
</dbReference>
<comment type="caution">
    <text evidence="7">The sequence shown here is derived from an EMBL/GenBank/DDBJ whole genome shotgun (WGS) entry which is preliminary data.</text>
</comment>
<name>A0A9Q0GEJ2_9ROSI</name>
<evidence type="ECO:0000256" key="5">
    <source>
        <dbReference type="ARBA" id="ARBA00035114"/>
    </source>
</evidence>
<dbReference type="PANTHER" id="PTHR31509">
    <property type="entry name" value="BPS1-LIKE PROTEIN"/>
    <property type="match status" value="1"/>
</dbReference>
<feature type="compositionally biased region" description="Polar residues" evidence="6">
    <location>
        <begin position="234"/>
        <end position="253"/>
    </location>
</feature>
<reference evidence="7" key="2">
    <citation type="journal article" date="2023" name="Plants (Basel)">
        <title>Annotation of the Turnera subulata (Passifloraceae) Draft Genome Reveals the S-Locus Evolved after the Divergence of Turneroideae from Passifloroideae in a Stepwise Manner.</title>
        <authorList>
            <person name="Henning P.M."/>
            <person name="Roalson E.H."/>
            <person name="Mir W."/>
            <person name="McCubbin A.G."/>
            <person name="Shore J.S."/>
        </authorList>
    </citation>
    <scope>NUCLEOTIDE SEQUENCE</scope>
    <source>
        <strain evidence="7">F60SS</strain>
    </source>
</reference>
<dbReference type="AlphaFoldDB" id="A0A9Q0GEJ2"/>
<comment type="similarity">
    <text evidence="5">Belongs to the ROH1 family.</text>
</comment>
<evidence type="ECO:0000256" key="2">
    <source>
        <dbReference type="ARBA" id="ARBA00022692"/>
    </source>
</evidence>
<evidence type="ECO:0000313" key="8">
    <source>
        <dbReference type="Proteomes" id="UP001141552"/>
    </source>
</evidence>
<organism evidence="7 8">
    <name type="scientific">Turnera subulata</name>
    <dbReference type="NCBI Taxonomy" id="218843"/>
    <lineage>
        <taxon>Eukaryota</taxon>
        <taxon>Viridiplantae</taxon>
        <taxon>Streptophyta</taxon>
        <taxon>Embryophyta</taxon>
        <taxon>Tracheophyta</taxon>
        <taxon>Spermatophyta</taxon>
        <taxon>Magnoliopsida</taxon>
        <taxon>eudicotyledons</taxon>
        <taxon>Gunneridae</taxon>
        <taxon>Pentapetalae</taxon>
        <taxon>rosids</taxon>
        <taxon>fabids</taxon>
        <taxon>Malpighiales</taxon>
        <taxon>Passifloraceae</taxon>
        <taxon>Turnera</taxon>
    </lineage>
</organism>
<keyword evidence="4" id="KW-0472">Membrane</keyword>
<evidence type="ECO:0000313" key="7">
    <source>
        <dbReference type="EMBL" id="KAJ4847372.1"/>
    </source>
</evidence>
<dbReference type="OrthoDB" id="1878996at2759"/>
<evidence type="ECO:0008006" key="9">
    <source>
        <dbReference type="Google" id="ProtNLM"/>
    </source>
</evidence>
<keyword evidence="8" id="KW-1185">Reference proteome</keyword>
<protein>
    <recommendedName>
        <fullName evidence="9">R3H domain-containing protein</fullName>
    </recommendedName>
</protein>
<evidence type="ECO:0000256" key="4">
    <source>
        <dbReference type="ARBA" id="ARBA00023136"/>
    </source>
</evidence>
<dbReference type="Proteomes" id="UP001141552">
    <property type="component" value="Unassembled WGS sequence"/>
</dbReference>
<feature type="region of interest" description="Disordered" evidence="6">
    <location>
        <begin position="234"/>
        <end position="256"/>
    </location>
</feature>
<dbReference type="Pfam" id="PF05633">
    <property type="entry name" value="ROH1-like"/>
    <property type="match status" value="1"/>
</dbReference>
<reference evidence="7" key="1">
    <citation type="submission" date="2022-02" db="EMBL/GenBank/DDBJ databases">
        <authorList>
            <person name="Henning P.M."/>
            <person name="McCubbin A.G."/>
            <person name="Shore J.S."/>
        </authorList>
    </citation>
    <scope>NUCLEOTIDE SEQUENCE</scope>
    <source>
        <strain evidence="7">F60SS</strain>
        <tissue evidence="7">Leaves</tissue>
    </source>
</reference>
<keyword evidence="2" id="KW-0812">Transmembrane</keyword>
<dbReference type="EMBL" id="JAKUCV010001181">
    <property type="protein sequence ID" value="KAJ4847372.1"/>
    <property type="molecule type" value="Genomic_DNA"/>
</dbReference>
<evidence type="ECO:0000256" key="3">
    <source>
        <dbReference type="ARBA" id="ARBA00022989"/>
    </source>
</evidence>
<proteinExistence type="inferred from homology"/>
<evidence type="ECO:0000256" key="6">
    <source>
        <dbReference type="SAM" id="MobiDB-lite"/>
    </source>
</evidence>
<comment type="subcellular location">
    <subcellularLocation>
        <location evidence="1">Membrane</location>
        <topology evidence="1">Single-pass membrane protein</topology>
    </subcellularLocation>
</comment>
<keyword evidence="3" id="KW-1133">Transmembrane helix</keyword>
<evidence type="ECO:0000256" key="1">
    <source>
        <dbReference type="ARBA" id="ARBA00004167"/>
    </source>
</evidence>
<accession>A0A9Q0GEJ2</accession>
<sequence>MILGAKNPKPATTFDSLPLFDFGVLGFWWSGQSDGLKLPRLGFQDPPENPVTMPSSDNKGLLSPIYSFGRSILSPRREQVYSMAASPELGGGRETELELFEKQVALRFHELASVSSGGLLSIDWMRKLLDAFMSCHEQFRVLLLKNKASVLKAPLDHMVKEYFERSVKALDICNAIRDGIERMRLWQKHLEIVLAALDSKQRVMGEGQFRRAKKALTDLALEMLEEKDSGSFFSQRNRSLGRHNNSNSSNNKVQRLRGHSRSLSWSVSRSWSASKQLQSIANNSVPPPRANEVSATNGLALTVFTMSSMLMFVCWTLVAAIPCQDRGVSIHLSFPRQFCWGPALQLLHERIIEESKKRDRRNSNGLLKEIHQIEKCSRHLAELVDMPHFPLADQHKMEVEQEVQELAMACEAFSDGLDPLERQMREVFRTILTCRTEGLEVFCSS</sequence>
<gene>
    <name evidence="7" type="ORF">Tsubulata_018015</name>
</gene>
<dbReference type="InterPro" id="IPR008511">
    <property type="entry name" value="ROH1-like"/>
</dbReference>